<dbReference type="CDD" id="cd00067">
    <property type="entry name" value="GAL4"/>
    <property type="match status" value="1"/>
</dbReference>
<dbReference type="InterPro" id="IPR053175">
    <property type="entry name" value="DHMBA_Reg_Transcription_Factor"/>
</dbReference>
<dbReference type="SUPFAM" id="SSF57701">
    <property type="entry name" value="Zn2/Cys6 DNA-binding domain"/>
    <property type="match status" value="1"/>
</dbReference>
<feature type="region of interest" description="Disordered" evidence="2">
    <location>
        <begin position="59"/>
        <end position="84"/>
    </location>
</feature>
<dbReference type="SMART" id="SM00066">
    <property type="entry name" value="GAL4"/>
    <property type="match status" value="1"/>
</dbReference>
<dbReference type="EMBL" id="MU865322">
    <property type="protein sequence ID" value="KAK4228154.1"/>
    <property type="molecule type" value="Genomic_DNA"/>
</dbReference>
<evidence type="ECO:0000313" key="4">
    <source>
        <dbReference type="EMBL" id="KAK4228154.1"/>
    </source>
</evidence>
<reference evidence="4" key="1">
    <citation type="journal article" date="2023" name="Mol. Phylogenet. Evol.">
        <title>Genome-scale phylogeny and comparative genomics of the fungal order Sordariales.</title>
        <authorList>
            <person name="Hensen N."/>
            <person name="Bonometti L."/>
            <person name="Westerberg I."/>
            <person name="Brannstrom I.O."/>
            <person name="Guillou S."/>
            <person name="Cros-Aarteil S."/>
            <person name="Calhoun S."/>
            <person name="Haridas S."/>
            <person name="Kuo A."/>
            <person name="Mondo S."/>
            <person name="Pangilinan J."/>
            <person name="Riley R."/>
            <person name="LaButti K."/>
            <person name="Andreopoulos B."/>
            <person name="Lipzen A."/>
            <person name="Chen C."/>
            <person name="Yan M."/>
            <person name="Daum C."/>
            <person name="Ng V."/>
            <person name="Clum A."/>
            <person name="Steindorff A."/>
            <person name="Ohm R.A."/>
            <person name="Martin F."/>
            <person name="Silar P."/>
            <person name="Natvig D.O."/>
            <person name="Lalanne C."/>
            <person name="Gautier V."/>
            <person name="Ament-Velasquez S.L."/>
            <person name="Kruys A."/>
            <person name="Hutchinson M.I."/>
            <person name="Powell A.J."/>
            <person name="Barry K."/>
            <person name="Miller A.N."/>
            <person name="Grigoriev I.V."/>
            <person name="Debuchy R."/>
            <person name="Gladieux P."/>
            <person name="Hiltunen Thoren M."/>
            <person name="Johannesson H."/>
        </authorList>
    </citation>
    <scope>NUCLEOTIDE SEQUENCE</scope>
    <source>
        <strain evidence="4">CBS 990.96</strain>
    </source>
</reference>
<keyword evidence="5" id="KW-1185">Reference proteome</keyword>
<dbReference type="PANTHER" id="PTHR38791">
    <property type="entry name" value="ZN(II)2CYS6 TRANSCRIPTION FACTOR (EUROFUNG)-RELATED-RELATED"/>
    <property type="match status" value="1"/>
</dbReference>
<comment type="caution">
    <text evidence="4">The sequence shown here is derived from an EMBL/GenBank/DDBJ whole genome shotgun (WGS) entry which is preliminary data.</text>
</comment>
<name>A0AAN7H5D5_9PEZI</name>
<dbReference type="Gene3D" id="4.10.240.10">
    <property type="entry name" value="Zn(2)-C6 fungal-type DNA-binding domain"/>
    <property type="match status" value="1"/>
</dbReference>
<dbReference type="AlphaFoldDB" id="A0AAN7H5D5"/>
<accession>A0AAN7H5D5</accession>
<dbReference type="PANTHER" id="PTHR38791:SF13">
    <property type="entry name" value="ZN(2)-C6 FUNGAL-TYPE DOMAIN-CONTAINING PROTEIN"/>
    <property type="match status" value="1"/>
</dbReference>
<proteinExistence type="predicted"/>
<evidence type="ECO:0000259" key="3">
    <source>
        <dbReference type="PROSITE" id="PS50048"/>
    </source>
</evidence>
<evidence type="ECO:0000256" key="2">
    <source>
        <dbReference type="SAM" id="MobiDB-lite"/>
    </source>
</evidence>
<dbReference type="CDD" id="cd12148">
    <property type="entry name" value="fungal_TF_MHR"/>
    <property type="match status" value="1"/>
</dbReference>
<feature type="domain" description="Zn(2)-C6 fungal-type" evidence="3">
    <location>
        <begin position="10"/>
        <end position="38"/>
    </location>
</feature>
<protein>
    <recommendedName>
        <fullName evidence="3">Zn(2)-C6 fungal-type domain-containing protein</fullName>
    </recommendedName>
</protein>
<dbReference type="Pfam" id="PF00172">
    <property type="entry name" value="Zn_clus"/>
    <property type="match status" value="1"/>
</dbReference>
<sequence length="594" mass="64928">MVYCGKPSKGCQMCRTRRIKCDETKPTCNQCAKARRQCPGYRDDFDIMLRNENRSAEMRALKANDKRKRKPKPPSPPKDNNNKQLVALPSPIAALPIPTKDLATSHFISNFILLPSSPSTQARGYMDFLIPLINTPDKTPSHLLHAFQACALASLGTRAQSVSGQDPLHSASLEYMKALQATQSALVSPALCTSDSVLAAVLLLSTYENITAPNGCAWGSHIQGAVQLVKARGKKNLLASKVGLQLFIAVRTQLIIQTLTSSTPPPLGPDWWSHPSAALDPHASHCQRLNLLTSQLRSEIVYAMSASRPPSHSTIRLLLSRAQDLDHQVDVWLSTLPASFRPTTVSFAPNISTTASAADYRKMINFPGGRIDSYPDVWAASVVNMARTTRLVLHSLIVRCAAWCVSPTDYRTTKEYVVAKRVCEEVISGIIASVGFCLGRGVGGKERNLGPGVGVLGGYLLTWPLSCVMGQDYASDAQRAYAIGRLKYIGDELGIRYSHILAQLHVRVPSMLIRRDGLLAKPYPMAHDFEKLILGSGARDGPPVLSGYKLNPLQQREVMIMEEKEKGKNELVKKAVGGAKEEEVVFAAKKMLVV</sequence>
<dbReference type="PROSITE" id="PS00463">
    <property type="entry name" value="ZN2_CY6_FUNGAL_1"/>
    <property type="match status" value="1"/>
</dbReference>
<dbReference type="GO" id="GO:0000981">
    <property type="term" value="F:DNA-binding transcription factor activity, RNA polymerase II-specific"/>
    <property type="evidence" value="ECO:0007669"/>
    <property type="project" value="InterPro"/>
</dbReference>
<reference evidence="4" key="2">
    <citation type="submission" date="2023-05" db="EMBL/GenBank/DDBJ databases">
        <authorList>
            <consortium name="Lawrence Berkeley National Laboratory"/>
            <person name="Steindorff A."/>
            <person name="Hensen N."/>
            <person name="Bonometti L."/>
            <person name="Westerberg I."/>
            <person name="Brannstrom I.O."/>
            <person name="Guillou S."/>
            <person name="Cros-Aarteil S."/>
            <person name="Calhoun S."/>
            <person name="Haridas S."/>
            <person name="Kuo A."/>
            <person name="Mondo S."/>
            <person name="Pangilinan J."/>
            <person name="Riley R."/>
            <person name="Labutti K."/>
            <person name="Andreopoulos B."/>
            <person name="Lipzen A."/>
            <person name="Chen C."/>
            <person name="Yanf M."/>
            <person name="Daum C."/>
            <person name="Ng V."/>
            <person name="Clum A."/>
            <person name="Ohm R."/>
            <person name="Martin F."/>
            <person name="Silar P."/>
            <person name="Natvig D."/>
            <person name="Lalanne C."/>
            <person name="Gautier V."/>
            <person name="Ament-Velasquez S.L."/>
            <person name="Kruys A."/>
            <person name="Hutchinson M.I."/>
            <person name="Powell A.J."/>
            <person name="Barry K."/>
            <person name="Miller A.N."/>
            <person name="Grigoriev I.V."/>
            <person name="Debuchy R."/>
            <person name="Gladieux P."/>
            <person name="Thoren M.H."/>
            <person name="Johannesson H."/>
        </authorList>
    </citation>
    <scope>NUCLEOTIDE SEQUENCE</scope>
    <source>
        <strain evidence="4">CBS 990.96</strain>
    </source>
</reference>
<evidence type="ECO:0000256" key="1">
    <source>
        <dbReference type="ARBA" id="ARBA00023242"/>
    </source>
</evidence>
<dbReference type="Proteomes" id="UP001301958">
    <property type="component" value="Unassembled WGS sequence"/>
</dbReference>
<organism evidence="4 5">
    <name type="scientific">Podospora fimiseda</name>
    <dbReference type="NCBI Taxonomy" id="252190"/>
    <lineage>
        <taxon>Eukaryota</taxon>
        <taxon>Fungi</taxon>
        <taxon>Dikarya</taxon>
        <taxon>Ascomycota</taxon>
        <taxon>Pezizomycotina</taxon>
        <taxon>Sordariomycetes</taxon>
        <taxon>Sordariomycetidae</taxon>
        <taxon>Sordariales</taxon>
        <taxon>Podosporaceae</taxon>
        <taxon>Podospora</taxon>
    </lineage>
</organism>
<keyword evidence="1" id="KW-0539">Nucleus</keyword>
<dbReference type="PROSITE" id="PS50048">
    <property type="entry name" value="ZN2_CY6_FUNGAL_2"/>
    <property type="match status" value="1"/>
</dbReference>
<dbReference type="InterPro" id="IPR036864">
    <property type="entry name" value="Zn2-C6_fun-type_DNA-bd_sf"/>
</dbReference>
<dbReference type="GO" id="GO:0008270">
    <property type="term" value="F:zinc ion binding"/>
    <property type="evidence" value="ECO:0007669"/>
    <property type="project" value="InterPro"/>
</dbReference>
<dbReference type="InterPro" id="IPR001138">
    <property type="entry name" value="Zn2Cys6_DnaBD"/>
</dbReference>
<evidence type="ECO:0000313" key="5">
    <source>
        <dbReference type="Proteomes" id="UP001301958"/>
    </source>
</evidence>
<gene>
    <name evidence="4" type="ORF">QBC38DRAFT_389365</name>
</gene>